<evidence type="ECO:0000313" key="2">
    <source>
        <dbReference type="EMBL" id="KYO25361.1"/>
    </source>
</evidence>
<keyword evidence="3" id="KW-1185">Reference proteome</keyword>
<gene>
    <name evidence="2" type="ORF">Y1Q_0017682</name>
</gene>
<reference evidence="2 3" key="1">
    <citation type="journal article" date="2012" name="Genome Biol.">
        <title>Sequencing three crocodilian genomes to illuminate the evolution of archosaurs and amniotes.</title>
        <authorList>
            <person name="St John J.A."/>
            <person name="Braun E.L."/>
            <person name="Isberg S.R."/>
            <person name="Miles L.G."/>
            <person name="Chong A.Y."/>
            <person name="Gongora J."/>
            <person name="Dalzell P."/>
            <person name="Moran C."/>
            <person name="Bed'hom B."/>
            <person name="Abzhanov A."/>
            <person name="Burgess S.C."/>
            <person name="Cooksey A.M."/>
            <person name="Castoe T.A."/>
            <person name="Crawford N.G."/>
            <person name="Densmore L.D."/>
            <person name="Drew J.C."/>
            <person name="Edwards S.V."/>
            <person name="Faircloth B.C."/>
            <person name="Fujita M.K."/>
            <person name="Greenwold M.J."/>
            <person name="Hoffmann F.G."/>
            <person name="Howard J.M."/>
            <person name="Iguchi T."/>
            <person name="Janes D.E."/>
            <person name="Khan S.Y."/>
            <person name="Kohno S."/>
            <person name="de Koning A.J."/>
            <person name="Lance S.L."/>
            <person name="McCarthy F.M."/>
            <person name="McCormack J.E."/>
            <person name="Merchant M.E."/>
            <person name="Peterson D.G."/>
            <person name="Pollock D.D."/>
            <person name="Pourmand N."/>
            <person name="Raney B.J."/>
            <person name="Roessler K.A."/>
            <person name="Sanford J.R."/>
            <person name="Sawyer R.H."/>
            <person name="Schmidt C.J."/>
            <person name="Triplett E.W."/>
            <person name="Tuberville T.D."/>
            <person name="Venegas-Anaya M."/>
            <person name="Howard J.T."/>
            <person name="Jarvis E.D."/>
            <person name="Guillette L.J.Jr."/>
            <person name="Glenn T.C."/>
            <person name="Green R.E."/>
            <person name="Ray D.A."/>
        </authorList>
    </citation>
    <scope>NUCLEOTIDE SEQUENCE [LARGE SCALE GENOMIC DNA]</scope>
    <source>
        <strain evidence="2">KSC_2009_1</strain>
    </source>
</reference>
<feature type="region of interest" description="Disordered" evidence="1">
    <location>
        <begin position="45"/>
        <end position="88"/>
    </location>
</feature>
<sequence length="88" mass="10048">MMMKRTTLQMRLTSEVPPETQTLVSVPEMQRDAWAGISTMSNASWGCASETQTPAHTGVEHMQQHSRESMMEASLKLREDDQLQRMDH</sequence>
<protein>
    <submittedName>
        <fullName evidence="2">Uncharacterized protein</fullName>
    </submittedName>
</protein>
<dbReference type="Proteomes" id="UP000050525">
    <property type="component" value="Unassembled WGS sequence"/>
</dbReference>
<comment type="caution">
    <text evidence="2">The sequence shown here is derived from an EMBL/GenBank/DDBJ whole genome shotgun (WGS) entry which is preliminary data.</text>
</comment>
<dbReference type="EMBL" id="AKHW03005812">
    <property type="protein sequence ID" value="KYO25361.1"/>
    <property type="molecule type" value="Genomic_DNA"/>
</dbReference>
<evidence type="ECO:0000256" key="1">
    <source>
        <dbReference type="SAM" id="MobiDB-lite"/>
    </source>
</evidence>
<accession>A0A151MLC0</accession>
<feature type="compositionally biased region" description="Polar residues" evidence="1">
    <location>
        <begin position="1"/>
        <end position="12"/>
    </location>
</feature>
<evidence type="ECO:0000313" key="3">
    <source>
        <dbReference type="Proteomes" id="UP000050525"/>
    </source>
</evidence>
<proteinExistence type="predicted"/>
<organism evidence="2 3">
    <name type="scientific">Alligator mississippiensis</name>
    <name type="common">American alligator</name>
    <dbReference type="NCBI Taxonomy" id="8496"/>
    <lineage>
        <taxon>Eukaryota</taxon>
        <taxon>Metazoa</taxon>
        <taxon>Chordata</taxon>
        <taxon>Craniata</taxon>
        <taxon>Vertebrata</taxon>
        <taxon>Euteleostomi</taxon>
        <taxon>Archelosauria</taxon>
        <taxon>Archosauria</taxon>
        <taxon>Crocodylia</taxon>
        <taxon>Alligatoridae</taxon>
        <taxon>Alligatorinae</taxon>
        <taxon>Alligator</taxon>
    </lineage>
</organism>
<feature type="compositionally biased region" description="Polar residues" evidence="1">
    <location>
        <begin position="45"/>
        <end position="55"/>
    </location>
</feature>
<name>A0A151MLC0_ALLMI</name>
<feature type="region of interest" description="Disordered" evidence="1">
    <location>
        <begin position="1"/>
        <end position="21"/>
    </location>
</feature>
<dbReference type="AlphaFoldDB" id="A0A151MLC0"/>
<feature type="compositionally biased region" description="Basic and acidic residues" evidence="1">
    <location>
        <begin position="58"/>
        <end position="88"/>
    </location>
</feature>